<organism evidence="2">
    <name type="scientific">viral metagenome</name>
    <dbReference type="NCBI Taxonomy" id="1070528"/>
    <lineage>
        <taxon>unclassified sequences</taxon>
        <taxon>metagenomes</taxon>
        <taxon>organismal metagenomes</taxon>
    </lineage>
</organism>
<dbReference type="AlphaFoldDB" id="A0A6C0J8S9"/>
<name>A0A6C0J8S9_9ZZZZ</name>
<evidence type="ECO:0000256" key="1">
    <source>
        <dbReference type="SAM" id="Coils"/>
    </source>
</evidence>
<proteinExistence type="predicted"/>
<evidence type="ECO:0000313" key="2">
    <source>
        <dbReference type="EMBL" id="QHU01181.1"/>
    </source>
</evidence>
<accession>A0A6C0J8S9</accession>
<dbReference type="EMBL" id="MN740335">
    <property type="protein sequence ID" value="QHU01181.1"/>
    <property type="molecule type" value="Genomic_DNA"/>
</dbReference>
<protein>
    <submittedName>
        <fullName evidence="2">Uncharacterized protein</fullName>
    </submittedName>
</protein>
<keyword evidence="1" id="KW-0175">Coiled coil</keyword>
<reference evidence="2" key="1">
    <citation type="journal article" date="2020" name="Nature">
        <title>Giant virus diversity and host interactions through global metagenomics.</title>
        <authorList>
            <person name="Schulz F."/>
            <person name="Roux S."/>
            <person name="Paez-Espino D."/>
            <person name="Jungbluth S."/>
            <person name="Walsh D.A."/>
            <person name="Denef V.J."/>
            <person name="McMahon K.D."/>
            <person name="Konstantinidis K.T."/>
            <person name="Eloe-Fadrosh E.A."/>
            <person name="Kyrpides N.C."/>
            <person name="Woyke T."/>
        </authorList>
    </citation>
    <scope>NUCLEOTIDE SEQUENCE</scope>
    <source>
        <strain evidence="2">GVMAG-M-3300025860-25</strain>
    </source>
</reference>
<feature type="coiled-coil region" evidence="1">
    <location>
        <begin position="1"/>
        <end position="98"/>
    </location>
</feature>
<sequence length="109" mass="13156">MERQKKRKQLLNEDVENKKIKTDLYIKYKEIESLLIVKIIENKELLLKIKALNNKITRIENFNYELRNKNTKLEQDINSKLENVINNLEEKENELCDSLNNINLYSYIN</sequence>